<evidence type="ECO:0000313" key="2">
    <source>
        <dbReference type="EMBL" id="MDX2335745.1"/>
    </source>
</evidence>
<dbReference type="EMBL" id="JAMYEC010000008">
    <property type="protein sequence ID" value="MDX2335745.1"/>
    <property type="molecule type" value="Genomic_DNA"/>
</dbReference>
<dbReference type="Pfam" id="PF02515">
    <property type="entry name" value="CoA_transf_3"/>
    <property type="match status" value="2"/>
</dbReference>
<dbReference type="Gene3D" id="3.30.1540.10">
    <property type="entry name" value="formyl-coa transferase, domain 3"/>
    <property type="match status" value="2"/>
</dbReference>
<comment type="caution">
    <text evidence="2">The sequence shown here is derived from an EMBL/GenBank/DDBJ whole genome shotgun (WGS) entry which is preliminary data.</text>
</comment>
<dbReference type="InterPro" id="IPR044855">
    <property type="entry name" value="CoA-Trfase_III_dom3_sf"/>
</dbReference>
<dbReference type="InterPro" id="IPR050509">
    <property type="entry name" value="CoA-transferase_III"/>
</dbReference>
<keyword evidence="3" id="KW-1185">Reference proteome</keyword>
<dbReference type="InterPro" id="IPR023606">
    <property type="entry name" value="CoA-Trfase_III_dom_1_sf"/>
</dbReference>
<evidence type="ECO:0000256" key="1">
    <source>
        <dbReference type="ARBA" id="ARBA00022679"/>
    </source>
</evidence>
<organism evidence="2 3">
    <name type="scientific">Brevundimonas vesicularis</name>
    <name type="common">Pseudomonas vesicularis</name>
    <dbReference type="NCBI Taxonomy" id="41276"/>
    <lineage>
        <taxon>Bacteria</taxon>
        <taxon>Pseudomonadati</taxon>
        <taxon>Pseudomonadota</taxon>
        <taxon>Alphaproteobacteria</taxon>
        <taxon>Caulobacterales</taxon>
        <taxon>Caulobacteraceae</taxon>
        <taxon>Brevundimonas</taxon>
    </lineage>
</organism>
<dbReference type="GO" id="GO:0016740">
    <property type="term" value="F:transferase activity"/>
    <property type="evidence" value="ECO:0007669"/>
    <property type="project" value="UniProtKB-KW"/>
</dbReference>
<evidence type="ECO:0000313" key="3">
    <source>
        <dbReference type="Proteomes" id="UP001272940"/>
    </source>
</evidence>
<dbReference type="PANTHER" id="PTHR48228:SF6">
    <property type="entry name" value="L-CARNITINE COA-TRANSFERASE"/>
    <property type="match status" value="1"/>
</dbReference>
<proteinExistence type="predicted"/>
<reference evidence="2 3" key="1">
    <citation type="journal article" date="2023" name="FEMS Microbes">
        <title>Whole genomes of deep-sea sponge-associated bacteria exhibit high novel natural product potential.</title>
        <authorList>
            <person name="Hesketh-Best P.J."/>
            <person name="January G.G."/>
            <person name="Koch M.J."/>
            <person name="Warburton P.J."/>
            <person name="Howell K.L."/>
            <person name="Upton M."/>
        </authorList>
    </citation>
    <scope>NUCLEOTIDE SEQUENCE [LARGE SCALE GENOMIC DNA]</scope>
    <source>
        <strain evidence="2 3">PC206-O</strain>
    </source>
</reference>
<dbReference type="InterPro" id="IPR003673">
    <property type="entry name" value="CoA-Trfase_fam_III"/>
</dbReference>
<dbReference type="RefSeq" id="WP_319078736.1">
    <property type="nucleotide sequence ID" value="NZ_JAMYEC010000008.1"/>
</dbReference>
<dbReference type="PANTHER" id="PTHR48228">
    <property type="entry name" value="SUCCINYL-COA--D-CITRAMALATE COA-TRANSFERASE"/>
    <property type="match status" value="1"/>
</dbReference>
<name>A0ABU4KSY4_BREVE</name>
<dbReference type="SUPFAM" id="SSF89796">
    <property type="entry name" value="CoA-transferase family III (CaiB/BaiF)"/>
    <property type="match status" value="2"/>
</dbReference>
<protein>
    <submittedName>
        <fullName evidence="2">CoA transferase</fullName>
    </submittedName>
</protein>
<sequence length="781" mass="83650">MSVASGTDRPLRGVRVVDLVRGHLAPITRYLADLGARVDRIEAEAPAPDDLSDLAANSGKRRVVAALDDPEVRALIAQADVVVADAGQTLNLTDLRKANPSLVTMGVSDFGVGNSFSDWQATDLVLHALSGGLSRSGIRGRAPLPPPGRLALECAVAQAAYALGVSLYRALRTGEGDHIDFAALEGAVQALDPGFGISGSATMGKPLHLLSRDRPPKGFQYPILPCADGHVRICLLSKRQWRAMFRWMGEPPQFAAPEFDSLAARYKSPDLLKAIAAFFADRTRAELEAEGQGYGVPISMVLTLEEGLNSEHVKARGALRRQTLPDGRVVSLPNGVVAIDGERMTADESLETQPDFEVSPPSPAAEPGRHAFEGLRVLDLGVIVVGAEQGRLLADQGADVVKVESRAYPDGNRQSYLTYGLSVSFAAGHRNKRSLGLNLRDPAGRRLFLDLASRADVILSNFKPGTLEGLGLDYQTVSQVNPRVVMVDSSAFGASGPWSGRMGYGPLVRAATGLTLAWRYPDDPEGFSDSTTIYPDHVAARVGALATVALLIRRLRTGRGGTASIAQSEIMLAHFAEEIAQSSVGEDYGAQTDWPCGVYQTQGDDDWCVVTVRNTADWMATCRLIGFEAGKELDTSAKRLAAREQIDAAMRAWFGARSADQAAVALQAVSVPAARMLRVADLQAFPWFQERRFYRVESHPYLGEPVVAERRHARTEALAEAPLRCAPLAGEHSETIVREWLSESDDVIAGHIATGVLEPVEPGVLAAATAAIAEQAQKGVA</sequence>
<keyword evidence="1 2" id="KW-0808">Transferase</keyword>
<dbReference type="Gene3D" id="3.40.50.10540">
    <property type="entry name" value="Crotonobetainyl-coa:carnitine coa-transferase, domain 1"/>
    <property type="match status" value="2"/>
</dbReference>
<gene>
    <name evidence="2" type="ORF">NJD11_12465</name>
</gene>
<accession>A0ABU4KSY4</accession>
<dbReference type="Proteomes" id="UP001272940">
    <property type="component" value="Unassembled WGS sequence"/>
</dbReference>